<keyword evidence="2" id="KW-1185">Reference proteome</keyword>
<name>A0A7J5Z8Z2_DISMA</name>
<dbReference type="EMBL" id="JAAKFY010000004">
    <property type="protein sequence ID" value="KAF3858033.1"/>
    <property type="molecule type" value="Genomic_DNA"/>
</dbReference>
<evidence type="ECO:0000313" key="2">
    <source>
        <dbReference type="Proteomes" id="UP000518266"/>
    </source>
</evidence>
<proteinExistence type="predicted"/>
<sequence length="77" mass="8677">MLVQGWRTVRQERGQRDVVEDGQSGHVGPAQSEGQLQVLLLLQPQPPQPLLLLTLALPLHPLQLLALISKLERRHKH</sequence>
<organism evidence="1 2">
    <name type="scientific">Dissostichus mawsoni</name>
    <name type="common">Antarctic cod</name>
    <dbReference type="NCBI Taxonomy" id="36200"/>
    <lineage>
        <taxon>Eukaryota</taxon>
        <taxon>Metazoa</taxon>
        <taxon>Chordata</taxon>
        <taxon>Craniata</taxon>
        <taxon>Vertebrata</taxon>
        <taxon>Euteleostomi</taxon>
        <taxon>Actinopterygii</taxon>
        <taxon>Neopterygii</taxon>
        <taxon>Teleostei</taxon>
        <taxon>Neoteleostei</taxon>
        <taxon>Acanthomorphata</taxon>
        <taxon>Eupercaria</taxon>
        <taxon>Perciformes</taxon>
        <taxon>Notothenioidei</taxon>
        <taxon>Nototheniidae</taxon>
        <taxon>Dissostichus</taxon>
    </lineage>
</organism>
<evidence type="ECO:0000313" key="1">
    <source>
        <dbReference type="EMBL" id="KAF3858033.1"/>
    </source>
</evidence>
<gene>
    <name evidence="1" type="ORF">F7725_011234</name>
</gene>
<reference evidence="1 2" key="1">
    <citation type="submission" date="2020-03" db="EMBL/GenBank/DDBJ databases">
        <title>Dissostichus mawsoni Genome sequencing and assembly.</title>
        <authorList>
            <person name="Park H."/>
        </authorList>
    </citation>
    <scope>NUCLEOTIDE SEQUENCE [LARGE SCALE GENOMIC DNA]</scope>
    <source>
        <strain evidence="1">DM0001</strain>
        <tissue evidence="1">Muscle</tissue>
    </source>
</reference>
<comment type="caution">
    <text evidence="1">The sequence shown here is derived from an EMBL/GenBank/DDBJ whole genome shotgun (WGS) entry which is preliminary data.</text>
</comment>
<accession>A0A7J5Z8Z2</accession>
<protein>
    <submittedName>
        <fullName evidence="1">Uncharacterized protein</fullName>
    </submittedName>
</protein>
<dbReference type="Proteomes" id="UP000518266">
    <property type="component" value="Unassembled WGS sequence"/>
</dbReference>
<dbReference type="AlphaFoldDB" id="A0A7J5Z8Z2"/>